<dbReference type="eggNOG" id="COG1636">
    <property type="taxonomic scope" value="Bacteria"/>
</dbReference>
<dbReference type="OrthoDB" id="9801033at2"/>
<evidence type="ECO:0000256" key="15">
    <source>
        <dbReference type="ARBA" id="ARBA00031446"/>
    </source>
</evidence>
<proteinExistence type="inferred from homology"/>
<keyword evidence="19" id="KW-1185">Reference proteome</keyword>
<dbReference type="PANTHER" id="PTHR36701">
    <property type="entry name" value="EPOXYQUEUOSINE REDUCTASE QUEH"/>
    <property type="match status" value="1"/>
</dbReference>
<evidence type="ECO:0000256" key="8">
    <source>
        <dbReference type="ARBA" id="ARBA00022723"/>
    </source>
</evidence>
<reference evidence="18 19" key="1">
    <citation type="journal article" date="2010" name="Stand. Genomic Sci.">
        <title>Complete genome sequence of Denitrovibrio acetiphilus type strain (N2460).</title>
        <authorList>
            <person name="Kiss H."/>
            <person name="Lang E."/>
            <person name="Lapidus A."/>
            <person name="Copeland A."/>
            <person name="Nolan M."/>
            <person name="Glavina Del Rio T."/>
            <person name="Chen F."/>
            <person name="Lucas S."/>
            <person name="Tice H."/>
            <person name="Cheng J.F."/>
            <person name="Han C."/>
            <person name="Goodwin L."/>
            <person name="Pitluck S."/>
            <person name="Liolios K."/>
            <person name="Pati A."/>
            <person name="Ivanova N."/>
            <person name="Mavromatis K."/>
            <person name="Chen A."/>
            <person name="Palaniappan K."/>
            <person name="Land M."/>
            <person name="Hauser L."/>
            <person name="Chang Y.J."/>
            <person name="Jeffries C.D."/>
            <person name="Detter J.C."/>
            <person name="Brettin T."/>
            <person name="Spring S."/>
            <person name="Rohde M."/>
            <person name="Goker M."/>
            <person name="Woyke T."/>
            <person name="Bristow J."/>
            <person name="Eisen J.A."/>
            <person name="Markowitz V."/>
            <person name="Hugenholtz P."/>
            <person name="Kyrpides N.C."/>
            <person name="Klenk H.P."/>
        </authorList>
    </citation>
    <scope>NUCLEOTIDE SEQUENCE [LARGE SCALE GENOMIC DNA]</scope>
    <source>
        <strain evidence="19">DSM 12809 / NBRC 114555 / N2460</strain>
    </source>
</reference>
<keyword evidence="11 17" id="KW-0408">Iron</keyword>
<dbReference type="GO" id="GO:0008616">
    <property type="term" value="P:tRNA queuosine(34) biosynthetic process"/>
    <property type="evidence" value="ECO:0007669"/>
    <property type="project" value="UniProtKB-UniRule"/>
</dbReference>
<evidence type="ECO:0000256" key="6">
    <source>
        <dbReference type="ARBA" id="ARBA00022485"/>
    </source>
</evidence>
<dbReference type="STRING" id="522772.Dacet_0309"/>
<keyword evidence="14 17" id="KW-0676">Redox-active center</keyword>
<feature type="binding site" evidence="17">
    <location>
        <position position="86"/>
    </location>
    <ligand>
        <name>[4Fe-4S] cluster</name>
        <dbReference type="ChEBI" id="CHEBI:49883"/>
    </ligand>
</feature>
<evidence type="ECO:0000256" key="17">
    <source>
        <dbReference type="HAMAP-Rule" id="MF_02089"/>
    </source>
</evidence>
<evidence type="ECO:0000313" key="19">
    <source>
        <dbReference type="Proteomes" id="UP000002012"/>
    </source>
</evidence>
<keyword evidence="6 17" id="KW-0004">4Fe-4S</keyword>
<keyword evidence="9 17" id="KW-0671">Queuosine biosynthesis</keyword>
<dbReference type="KEGG" id="dap:Dacet_0309"/>
<dbReference type="InParanoid" id="D4H2P8"/>
<accession>D4H2P8</accession>
<evidence type="ECO:0000256" key="12">
    <source>
        <dbReference type="ARBA" id="ARBA00023014"/>
    </source>
</evidence>
<evidence type="ECO:0000256" key="5">
    <source>
        <dbReference type="ARBA" id="ARBA00016895"/>
    </source>
</evidence>
<organism evidence="18 19">
    <name type="scientific">Denitrovibrio acetiphilus (strain DSM 12809 / NBRC 114555 / N2460)</name>
    <dbReference type="NCBI Taxonomy" id="522772"/>
    <lineage>
        <taxon>Bacteria</taxon>
        <taxon>Pseudomonadati</taxon>
        <taxon>Deferribacterota</taxon>
        <taxon>Deferribacteres</taxon>
        <taxon>Deferribacterales</taxon>
        <taxon>Geovibrionaceae</taxon>
        <taxon>Denitrovibrio</taxon>
    </lineage>
</organism>
<dbReference type="InterPro" id="IPR003828">
    <property type="entry name" value="QueH"/>
</dbReference>
<dbReference type="HOGENOM" id="CLU_088177_1_1_0"/>
<dbReference type="GO" id="GO:0046872">
    <property type="term" value="F:metal ion binding"/>
    <property type="evidence" value="ECO:0007669"/>
    <property type="project" value="UniProtKB-KW"/>
</dbReference>
<comment type="catalytic activity">
    <reaction evidence="16 17">
        <text>epoxyqueuosine(34) in tRNA + AH2 = queuosine(34) in tRNA + A + H2O</text>
        <dbReference type="Rhea" id="RHEA:32159"/>
        <dbReference type="Rhea" id="RHEA-COMP:18571"/>
        <dbReference type="Rhea" id="RHEA-COMP:18582"/>
        <dbReference type="ChEBI" id="CHEBI:13193"/>
        <dbReference type="ChEBI" id="CHEBI:15377"/>
        <dbReference type="ChEBI" id="CHEBI:17499"/>
        <dbReference type="ChEBI" id="CHEBI:194431"/>
        <dbReference type="ChEBI" id="CHEBI:194443"/>
        <dbReference type="EC" id="1.17.99.6"/>
    </reaction>
</comment>
<dbReference type="Pfam" id="PF02677">
    <property type="entry name" value="QueH"/>
    <property type="match status" value="1"/>
</dbReference>
<feature type="binding site" evidence="17">
    <location>
        <position position="83"/>
    </location>
    <ligand>
        <name>[4Fe-4S] cluster</name>
        <dbReference type="ChEBI" id="CHEBI:49883"/>
    </ligand>
</feature>
<feature type="disulfide bond" description="Redox-active" evidence="17">
    <location>
        <begin position="163"/>
        <end position="165"/>
    </location>
</feature>
<evidence type="ECO:0000256" key="7">
    <source>
        <dbReference type="ARBA" id="ARBA00022694"/>
    </source>
</evidence>
<dbReference type="Proteomes" id="UP000002012">
    <property type="component" value="Chromosome"/>
</dbReference>
<keyword evidence="13 17" id="KW-1015">Disulfide bond</keyword>
<evidence type="ECO:0000256" key="1">
    <source>
        <dbReference type="ARBA" id="ARBA00002268"/>
    </source>
</evidence>
<evidence type="ECO:0000256" key="11">
    <source>
        <dbReference type="ARBA" id="ARBA00023004"/>
    </source>
</evidence>
<feature type="binding site" evidence="17">
    <location>
        <position position="9"/>
    </location>
    <ligand>
        <name>[4Fe-4S] cluster</name>
        <dbReference type="ChEBI" id="CHEBI:49883"/>
    </ligand>
</feature>
<evidence type="ECO:0000256" key="14">
    <source>
        <dbReference type="ARBA" id="ARBA00023284"/>
    </source>
</evidence>
<evidence type="ECO:0000256" key="4">
    <source>
        <dbReference type="ARBA" id="ARBA00012622"/>
    </source>
</evidence>
<name>D4H2P8_DENA2</name>
<keyword evidence="7 17" id="KW-0819">tRNA processing</keyword>
<feature type="binding site" evidence="17">
    <location>
        <position position="8"/>
    </location>
    <ligand>
        <name>[4Fe-4S] cluster</name>
        <dbReference type="ChEBI" id="CHEBI:49883"/>
    </ligand>
</feature>
<dbReference type="PaxDb" id="522772-Dacet_0309"/>
<evidence type="ECO:0000256" key="2">
    <source>
        <dbReference type="ARBA" id="ARBA00004691"/>
    </source>
</evidence>
<dbReference type="AlphaFoldDB" id="D4H2P8"/>
<keyword evidence="12 17" id="KW-0411">Iron-sulfur</keyword>
<dbReference type="GO" id="GO:0051539">
    <property type="term" value="F:4 iron, 4 sulfur cluster binding"/>
    <property type="evidence" value="ECO:0007669"/>
    <property type="project" value="UniProtKB-UniRule"/>
</dbReference>
<evidence type="ECO:0000313" key="18">
    <source>
        <dbReference type="EMBL" id="ADD67109.1"/>
    </source>
</evidence>
<evidence type="ECO:0000256" key="16">
    <source>
        <dbReference type="ARBA" id="ARBA00047415"/>
    </source>
</evidence>
<dbReference type="PANTHER" id="PTHR36701:SF1">
    <property type="entry name" value="EPOXYQUEUOSINE REDUCTASE QUEH"/>
    <property type="match status" value="1"/>
</dbReference>
<keyword evidence="10 17" id="KW-0560">Oxidoreductase</keyword>
<sequence length="192" mass="23189">MKILLHQCCGPCSVYPVRVLKEQGHSIMGYWFNPNIHPVTEYYKRLETLRKFNDDESLKTIIDETYGLTEFTRSASFREDARCRYCYQVRIENTAQIASRGKFDAFTTTLMYSRWQDHELMKEFCELAAKKYKIIFHYEDYRTGWQEGIETSKKRGMYRQQYCGCIYSEEERYRQQLSKRFAEGKEIREFLK</sequence>
<gene>
    <name evidence="17" type="primary">queH</name>
    <name evidence="18" type="ordered locus">Dacet_0309</name>
</gene>
<comment type="function">
    <text evidence="1 17">Catalyzes the conversion of epoxyqueuosine (oQ) to queuosine (Q), which is a hypermodified base found in the wobble positions of tRNA(Asp), tRNA(Asn), tRNA(His) and tRNA(Tyr).</text>
</comment>
<dbReference type="EMBL" id="CP001968">
    <property type="protein sequence ID" value="ADD67109.1"/>
    <property type="molecule type" value="Genomic_DNA"/>
</dbReference>
<dbReference type="GO" id="GO:0052693">
    <property type="term" value="F:epoxyqueuosine reductase activity"/>
    <property type="evidence" value="ECO:0007669"/>
    <property type="project" value="UniProtKB-UniRule"/>
</dbReference>
<dbReference type="HAMAP" id="MF_02089">
    <property type="entry name" value="QueH"/>
    <property type="match status" value="1"/>
</dbReference>
<dbReference type="RefSeq" id="WP_013009654.1">
    <property type="nucleotide sequence ID" value="NC_013943.1"/>
</dbReference>
<keyword evidence="8 17" id="KW-0479">Metal-binding</keyword>
<evidence type="ECO:0000256" key="9">
    <source>
        <dbReference type="ARBA" id="ARBA00022785"/>
    </source>
</evidence>
<evidence type="ECO:0000256" key="10">
    <source>
        <dbReference type="ARBA" id="ARBA00023002"/>
    </source>
</evidence>
<dbReference type="EC" id="1.17.99.6" evidence="4 17"/>
<dbReference type="UniPathway" id="UPA00392"/>
<evidence type="ECO:0000256" key="3">
    <source>
        <dbReference type="ARBA" id="ARBA00008207"/>
    </source>
</evidence>
<evidence type="ECO:0000256" key="13">
    <source>
        <dbReference type="ARBA" id="ARBA00023157"/>
    </source>
</evidence>
<comment type="pathway">
    <text evidence="2 17">tRNA modification; tRNA-queuosine biosynthesis.</text>
</comment>
<comment type="similarity">
    <text evidence="3 17">Belongs to the QueH family.</text>
</comment>
<protein>
    <recommendedName>
        <fullName evidence="5 17">Epoxyqueuosine reductase QueH</fullName>
        <ecNumber evidence="4 17">1.17.99.6</ecNumber>
    </recommendedName>
    <alternativeName>
        <fullName evidence="15 17">Queuosine biosynthesis protein QueH</fullName>
    </alternativeName>
</protein>